<dbReference type="RefSeq" id="WP_148638527.1">
    <property type="nucleotide sequence ID" value="NZ_VSLA01000029.1"/>
</dbReference>
<dbReference type="AlphaFoldDB" id="A0A5D0WIP9"/>
<accession>A0A5D0WIP9</accession>
<evidence type="ECO:0000313" key="1">
    <source>
        <dbReference type="EMBL" id="TYC83591.1"/>
    </source>
</evidence>
<dbReference type="EMBL" id="VSLA01000029">
    <property type="protein sequence ID" value="TYC83591.1"/>
    <property type="molecule type" value="Genomic_DNA"/>
</dbReference>
<proteinExistence type="predicted"/>
<reference evidence="1 2" key="1">
    <citation type="submission" date="2019-08" db="EMBL/GenBank/DDBJ databases">
        <title>Isolation and enrichment of carboxydotrophic bacteria from anaerobic sludge for the production of bio-based chemicals from syngas.</title>
        <authorList>
            <person name="Antares A.L."/>
            <person name="Moreira J."/>
            <person name="Diender M."/>
            <person name="Parshina S.N."/>
            <person name="Stams A.J.M."/>
            <person name="Alves M."/>
            <person name="Alves J.I."/>
            <person name="Sousa D.Z."/>
        </authorList>
    </citation>
    <scope>NUCLEOTIDE SEQUENCE [LARGE SCALE GENOMIC DNA]</scope>
    <source>
        <strain evidence="1 2">JM</strain>
    </source>
</reference>
<evidence type="ECO:0008006" key="3">
    <source>
        <dbReference type="Google" id="ProtNLM"/>
    </source>
</evidence>
<evidence type="ECO:0000313" key="2">
    <source>
        <dbReference type="Proteomes" id="UP000322619"/>
    </source>
</evidence>
<protein>
    <recommendedName>
        <fullName evidence="3">DUF1292 domain-containing protein</fullName>
    </recommendedName>
</protein>
<gene>
    <name evidence="1" type="ORF">FXB42_15155</name>
</gene>
<name>A0A5D0WIP9_9FIRM</name>
<sequence length="99" mass="11300">MNDKFKEIKRMTYMDVDGHSFDMTIVKHFSFEDKQYVLARELAANHHHGETCNCHEHYHSPADDAELYVFEWLSGNDGAALQPVSDALLTAMAPLLEAM</sequence>
<dbReference type="Proteomes" id="UP000322619">
    <property type="component" value="Unassembled WGS sequence"/>
</dbReference>
<organism evidence="1 2">
    <name type="scientific">Acetobacterium wieringae</name>
    <dbReference type="NCBI Taxonomy" id="52694"/>
    <lineage>
        <taxon>Bacteria</taxon>
        <taxon>Bacillati</taxon>
        <taxon>Bacillota</taxon>
        <taxon>Clostridia</taxon>
        <taxon>Eubacteriales</taxon>
        <taxon>Eubacteriaceae</taxon>
        <taxon>Acetobacterium</taxon>
    </lineage>
</organism>
<comment type="caution">
    <text evidence="1">The sequence shown here is derived from an EMBL/GenBank/DDBJ whole genome shotgun (WGS) entry which is preliminary data.</text>
</comment>